<sequence length="115" mass="12792">MDKLKADLQNAESNVGEFSKRYDHATRAQEESNAQKKGLVDKVVELKNSLDSLKAENSSLKDENLKLEKSTDEEVKAGIENFINQFEFTQEPPSFLRQLWCSSGALGIDGAPSQS</sequence>
<feature type="region of interest" description="Disordered" evidence="1">
    <location>
        <begin position="1"/>
        <end position="38"/>
    </location>
</feature>
<keyword evidence="3" id="KW-1185">Reference proteome</keyword>
<proteinExistence type="predicted"/>
<evidence type="ECO:0000313" key="3">
    <source>
        <dbReference type="Proteomes" id="UP001604277"/>
    </source>
</evidence>
<dbReference type="EMBL" id="JBFOLJ010000009">
    <property type="protein sequence ID" value="KAL2508793.1"/>
    <property type="molecule type" value="Genomic_DNA"/>
</dbReference>
<reference evidence="3" key="1">
    <citation type="submission" date="2024-07" db="EMBL/GenBank/DDBJ databases">
        <title>Two chromosome-level genome assemblies of Korean endemic species Abeliophyllum distichum and Forsythia ovata (Oleaceae).</title>
        <authorList>
            <person name="Jang H."/>
        </authorList>
    </citation>
    <scope>NUCLEOTIDE SEQUENCE [LARGE SCALE GENOMIC DNA]</scope>
</reference>
<dbReference type="Proteomes" id="UP001604277">
    <property type="component" value="Unassembled WGS sequence"/>
</dbReference>
<organism evidence="2 3">
    <name type="scientific">Forsythia ovata</name>
    <dbReference type="NCBI Taxonomy" id="205694"/>
    <lineage>
        <taxon>Eukaryota</taxon>
        <taxon>Viridiplantae</taxon>
        <taxon>Streptophyta</taxon>
        <taxon>Embryophyta</taxon>
        <taxon>Tracheophyta</taxon>
        <taxon>Spermatophyta</taxon>
        <taxon>Magnoliopsida</taxon>
        <taxon>eudicotyledons</taxon>
        <taxon>Gunneridae</taxon>
        <taxon>Pentapetalae</taxon>
        <taxon>asterids</taxon>
        <taxon>lamiids</taxon>
        <taxon>Lamiales</taxon>
        <taxon>Oleaceae</taxon>
        <taxon>Forsythieae</taxon>
        <taxon>Forsythia</taxon>
    </lineage>
</organism>
<protein>
    <submittedName>
        <fullName evidence="2">Uncharacterized protein</fullName>
    </submittedName>
</protein>
<evidence type="ECO:0000313" key="2">
    <source>
        <dbReference type="EMBL" id="KAL2508793.1"/>
    </source>
</evidence>
<gene>
    <name evidence="2" type="ORF">Fot_32440</name>
</gene>
<name>A0ABD1T883_9LAMI</name>
<evidence type="ECO:0000256" key="1">
    <source>
        <dbReference type="SAM" id="MobiDB-lite"/>
    </source>
</evidence>
<feature type="compositionally biased region" description="Basic and acidic residues" evidence="1">
    <location>
        <begin position="18"/>
        <end position="38"/>
    </location>
</feature>
<dbReference type="AlphaFoldDB" id="A0ABD1T883"/>
<accession>A0ABD1T883</accession>
<comment type="caution">
    <text evidence="2">The sequence shown here is derived from an EMBL/GenBank/DDBJ whole genome shotgun (WGS) entry which is preliminary data.</text>
</comment>